<dbReference type="Pfam" id="PF00425">
    <property type="entry name" value="Chorismate_bind"/>
    <property type="match status" value="1"/>
</dbReference>
<reference evidence="4" key="1">
    <citation type="submission" date="2017-09" db="EMBL/GenBank/DDBJ databases">
        <title>Depth-based differentiation of microbial function through sediment-hosted aquifers and enrichment of novel symbionts in the deep terrestrial subsurface.</title>
        <authorList>
            <person name="Probst A.J."/>
            <person name="Ladd B."/>
            <person name="Jarett J.K."/>
            <person name="Geller-Mcgrath D.E."/>
            <person name="Sieber C.M.K."/>
            <person name="Emerson J.B."/>
            <person name="Anantharaman K."/>
            <person name="Thomas B.C."/>
            <person name="Malmstrom R."/>
            <person name="Stieglmeier M."/>
            <person name="Klingl A."/>
            <person name="Woyke T."/>
            <person name="Ryan C.M."/>
            <person name="Banfield J.F."/>
        </authorList>
    </citation>
    <scope>NUCLEOTIDE SEQUENCE [LARGE SCALE GENOMIC DNA]</scope>
</reference>
<dbReference type="GO" id="GO:0000162">
    <property type="term" value="P:L-tryptophan biosynthetic process"/>
    <property type="evidence" value="ECO:0007669"/>
    <property type="project" value="TreeGrafter"/>
</dbReference>
<dbReference type="InterPro" id="IPR005801">
    <property type="entry name" value="ADC_synthase"/>
</dbReference>
<proteinExistence type="predicted"/>
<dbReference type="Proteomes" id="UP000228568">
    <property type="component" value="Unassembled WGS sequence"/>
</dbReference>
<dbReference type="PRINTS" id="PR00095">
    <property type="entry name" value="ANTSNTHASEI"/>
</dbReference>
<feature type="domain" description="Chorismate-utilising enzyme C-terminal" evidence="1">
    <location>
        <begin position="186"/>
        <end position="439"/>
    </location>
</feature>
<dbReference type="PANTHER" id="PTHR11236">
    <property type="entry name" value="AMINOBENZOATE/ANTHRANILATE SYNTHASE"/>
    <property type="match status" value="1"/>
</dbReference>
<dbReference type="Pfam" id="PF04715">
    <property type="entry name" value="Anth_synt_I_N"/>
    <property type="match status" value="1"/>
</dbReference>
<dbReference type="PANTHER" id="PTHR11236:SF9">
    <property type="entry name" value="ANTHRANILATE SYNTHASE COMPONENT 1"/>
    <property type="match status" value="1"/>
</dbReference>
<feature type="domain" description="Anthranilate synthase component I N-terminal" evidence="2">
    <location>
        <begin position="21"/>
        <end position="147"/>
    </location>
</feature>
<evidence type="ECO:0000313" key="4">
    <source>
        <dbReference type="Proteomes" id="UP000228568"/>
    </source>
</evidence>
<evidence type="ECO:0000259" key="1">
    <source>
        <dbReference type="Pfam" id="PF00425"/>
    </source>
</evidence>
<protein>
    <submittedName>
        <fullName evidence="3">Anthranilate synthase component I</fullName>
    </submittedName>
</protein>
<evidence type="ECO:0000259" key="2">
    <source>
        <dbReference type="Pfam" id="PF04715"/>
    </source>
</evidence>
<dbReference type="Gene3D" id="3.60.120.10">
    <property type="entry name" value="Anthranilate synthase"/>
    <property type="match status" value="1"/>
</dbReference>
<sequence>MKLPTIKISQKANYIPFAVDVDFFELFKKIQRRFDTCFFFESLGGENGSSRYSLIGFDPEHIIRARDNDFIFDDVVYSVENPYKTLQEITPQNVISYRYSGGLIGYINYEAVNYFESELSLPTHPDFDQFIFGVYTDGLLLDKMTGEIFYFYYENNRHELFAELFSSPIADPGVVKIEFLEDTMTKEEHKIVVNKTKEYIEAGRVFQCEVGYKSKYKVEGDTMAIYQRLREVNPSPYMYYLQFGEKRIIGASPELLLEVVDKEMVTRPLAGSIRRGKDIDEDVSLARQLLNDKKERAEHMMLVDMHRNDIGRVAKFGTVKVRETMEIRKFSHVQHIESSIVGILHRGEDMFSALSSLLPGGVLSGAPKIEAIKIITENENEPRGPYGGALGYFGFNGDCTFAIPIRSLFLAGENGYTQTCSGIVIDSEPDKEFEEIARKLSAMKIVLESCANTLSKKSI</sequence>
<dbReference type="InterPro" id="IPR019999">
    <property type="entry name" value="Anth_synth_I-like"/>
</dbReference>
<dbReference type="InterPro" id="IPR015890">
    <property type="entry name" value="Chorismate_C"/>
</dbReference>
<gene>
    <name evidence="3" type="ORF">COX81_03645</name>
</gene>
<dbReference type="InterPro" id="IPR006805">
    <property type="entry name" value="Anth_synth_I_N"/>
</dbReference>
<organism evidence="3 4">
    <name type="scientific">Candidatus Magasanikbacteria bacterium CG_4_10_14_0_2_um_filter_37_12</name>
    <dbReference type="NCBI Taxonomy" id="1974637"/>
    <lineage>
        <taxon>Bacteria</taxon>
        <taxon>Candidatus Magasanikiibacteriota</taxon>
    </lineage>
</organism>
<comment type="caution">
    <text evidence="3">The sequence shown here is derived from an EMBL/GenBank/DDBJ whole genome shotgun (WGS) entry which is preliminary data.</text>
</comment>
<dbReference type="EMBL" id="PFPK01000045">
    <property type="protein sequence ID" value="PIZ94395.1"/>
    <property type="molecule type" value="Genomic_DNA"/>
</dbReference>
<evidence type="ECO:0000313" key="3">
    <source>
        <dbReference type="EMBL" id="PIZ94395.1"/>
    </source>
</evidence>
<accession>A0A2M7V6U6</accession>
<dbReference type="AlphaFoldDB" id="A0A2M7V6U6"/>
<dbReference type="SUPFAM" id="SSF56322">
    <property type="entry name" value="ADC synthase"/>
    <property type="match status" value="1"/>
</dbReference>
<name>A0A2M7V6U6_9BACT</name>